<feature type="compositionally biased region" description="Pro residues" evidence="6">
    <location>
        <begin position="668"/>
        <end position="678"/>
    </location>
</feature>
<dbReference type="Gene3D" id="3.90.70.80">
    <property type="match status" value="1"/>
</dbReference>
<dbReference type="PANTHER" id="PTHR12419">
    <property type="entry name" value="OTU DOMAIN CONTAINING PROTEIN"/>
    <property type="match status" value="1"/>
</dbReference>
<dbReference type="InterPro" id="IPR003323">
    <property type="entry name" value="OTU_dom"/>
</dbReference>
<proteinExistence type="predicted"/>
<reference evidence="8" key="1">
    <citation type="submission" date="2025-08" db="UniProtKB">
        <authorList>
            <consortium name="Ensembl"/>
        </authorList>
    </citation>
    <scope>IDENTIFICATION</scope>
</reference>
<dbReference type="InterPro" id="IPR038765">
    <property type="entry name" value="Papain-like_cys_pep_sf"/>
</dbReference>
<feature type="region of interest" description="Disordered" evidence="6">
    <location>
        <begin position="186"/>
        <end position="301"/>
    </location>
</feature>
<reference evidence="8" key="2">
    <citation type="submission" date="2025-09" db="UniProtKB">
        <authorList>
            <consortium name="Ensembl"/>
        </authorList>
    </citation>
    <scope>IDENTIFICATION</scope>
</reference>
<evidence type="ECO:0000313" key="9">
    <source>
        <dbReference type="Proteomes" id="UP000694523"/>
    </source>
</evidence>
<dbReference type="Pfam" id="PF02338">
    <property type="entry name" value="OTU"/>
    <property type="match status" value="1"/>
</dbReference>
<dbReference type="GO" id="GO:0034122">
    <property type="term" value="P:negative regulation of toll-like receptor signaling pathway"/>
    <property type="evidence" value="ECO:0007669"/>
    <property type="project" value="TreeGrafter"/>
</dbReference>
<dbReference type="GO" id="GO:0016579">
    <property type="term" value="P:protein deubiquitination"/>
    <property type="evidence" value="ECO:0007669"/>
    <property type="project" value="TreeGrafter"/>
</dbReference>
<dbReference type="GO" id="GO:0004843">
    <property type="term" value="F:cysteine-type deubiquitinase activity"/>
    <property type="evidence" value="ECO:0007669"/>
    <property type="project" value="UniProtKB-EC"/>
</dbReference>
<name>A0A8C6TQ28_9GOBI</name>
<keyword evidence="5" id="KW-0788">Thiol protease</keyword>
<protein>
    <recommendedName>
        <fullName evidence="2">ubiquitinyl hydrolase 1</fullName>
        <ecNumber evidence="2">3.4.19.12</ecNumber>
    </recommendedName>
</protein>
<dbReference type="PANTHER" id="PTHR12419:SF9">
    <property type="entry name" value="OTU DOMAIN-CONTAINING PROTEIN 4"/>
    <property type="match status" value="1"/>
</dbReference>
<organism evidence="8 9">
    <name type="scientific">Neogobius melanostomus</name>
    <name type="common">round goby</name>
    <dbReference type="NCBI Taxonomy" id="47308"/>
    <lineage>
        <taxon>Eukaryota</taxon>
        <taxon>Metazoa</taxon>
        <taxon>Chordata</taxon>
        <taxon>Craniata</taxon>
        <taxon>Vertebrata</taxon>
        <taxon>Euteleostomi</taxon>
        <taxon>Actinopterygii</taxon>
        <taxon>Neopterygii</taxon>
        <taxon>Teleostei</taxon>
        <taxon>Neoteleostei</taxon>
        <taxon>Acanthomorphata</taxon>
        <taxon>Gobiaria</taxon>
        <taxon>Gobiiformes</taxon>
        <taxon>Gobioidei</taxon>
        <taxon>Gobiidae</taxon>
        <taxon>Benthophilinae</taxon>
        <taxon>Neogobiini</taxon>
        <taxon>Neogobius</taxon>
    </lineage>
</organism>
<keyword evidence="3" id="KW-0645">Protease</keyword>
<dbReference type="GO" id="GO:0006508">
    <property type="term" value="P:proteolysis"/>
    <property type="evidence" value="ECO:0007669"/>
    <property type="project" value="UniProtKB-KW"/>
</dbReference>
<evidence type="ECO:0000256" key="3">
    <source>
        <dbReference type="ARBA" id="ARBA00022670"/>
    </source>
</evidence>
<feature type="compositionally biased region" description="Pro residues" evidence="6">
    <location>
        <begin position="619"/>
        <end position="635"/>
    </location>
</feature>
<dbReference type="GO" id="GO:2000660">
    <property type="term" value="P:negative regulation of interleukin-1-mediated signaling pathway"/>
    <property type="evidence" value="ECO:0007669"/>
    <property type="project" value="TreeGrafter"/>
</dbReference>
<evidence type="ECO:0000256" key="4">
    <source>
        <dbReference type="ARBA" id="ARBA00022786"/>
    </source>
</evidence>
<feature type="compositionally biased region" description="Pro residues" evidence="6">
    <location>
        <begin position="241"/>
        <end position="250"/>
    </location>
</feature>
<feature type="compositionally biased region" description="Low complexity" evidence="6">
    <location>
        <begin position="261"/>
        <end position="273"/>
    </location>
</feature>
<comment type="catalytic activity">
    <reaction evidence="1">
        <text>Thiol-dependent hydrolysis of ester, thioester, amide, peptide and isopeptide bonds formed by the C-terminal Gly of ubiquitin (a 76-residue protein attached to proteins as an intracellular targeting signal).</text>
        <dbReference type="EC" id="3.4.19.12"/>
    </reaction>
</comment>
<dbReference type="GO" id="GO:1903093">
    <property type="term" value="P:regulation of protein K48-linked deubiquitination"/>
    <property type="evidence" value="ECO:0007669"/>
    <property type="project" value="TreeGrafter"/>
</dbReference>
<evidence type="ECO:0000259" key="7">
    <source>
        <dbReference type="PROSITE" id="PS50802"/>
    </source>
</evidence>
<keyword evidence="9" id="KW-1185">Reference proteome</keyword>
<feature type="region of interest" description="Disordered" evidence="6">
    <location>
        <begin position="444"/>
        <end position="464"/>
    </location>
</feature>
<feature type="compositionally biased region" description="Polar residues" evidence="6">
    <location>
        <begin position="702"/>
        <end position="713"/>
    </location>
</feature>
<dbReference type="SUPFAM" id="SSF54001">
    <property type="entry name" value="Cysteine proteinases"/>
    <property type="match status" value="1"/>
</dbReference>
<evidence type="ECO:0000313" key="8">
    <source>
        <dbReference type="Ensembl" id="ENSNMLP00000023935.1"/>
    </source>
</evidence>
<evidence type="ECO:0000256" key="1">
    <source>
        <dbReference type="ARBA" id="ARBA00000707"/>
    </source>
</evidence>
<accession>A0A8C6TQ28</accession>
<keyword evidence="4" id="KW-0833">Ubl conjugation pathway</keyword>
<evidence type="ECO:0000256" key="6">
    <source>
        <dbReference type="SAM" id="MobiDB-lite"/>
    </source>
</evidence>
<feature type="domain" description="OTU" evidence="7">
    <location>
        <begin position="28"/>
        <end position="148"/>
    </location>
</feature>
<feature type="region of interest" description="Disordered" evidence="6">
    <location>
        <begin position="390"/>
        <end position="431"/>
    </location>
</feature>
<keyword evidence="5" id="KW-0378">Hydrolase</keyword>
<sequence>MDSVGDRRSYEERGAEKHMDEYLRSIGLHRKKIAKDGSCLFRAVAEQVLHCQSFHIQVRAQCVEYLRQNRENYEAFIEGDFEDYLYKLRDPQQWVGEVEINALAMMYKDFWIFQEPGKAAVNITDKNFKDRVQLCFLNGNHYDCVYPINRVKNTGRGRGRFMSERVRRSLNPTLLRNVQFDLWLKSKKGQESQTKSKTKSRPLSHSPRLPLLLRSAPPLPKSSLSLKLNQSTFPSLKSPSPLLPPRPPFTHRPSPKRVPCPSRAPQSSAPSQPHMEHPNSAPNPNPDLPVPPSPEQPAPQQLQYPFPLHQQLSLYYQDPLYPGFPLGDKGQVVPVPPMSTSQSGDDLPLDMNVLRFFFNLGVKSYSLPMHPPLIYLLPLQQAYSLQARAPSRSPSPLYQHPDAAPAYLPFNPPQPSPPAPLTRAIPQLPTKKPISRTRRLQMRLTPHTRPHKPHSPRKTHPTAHKPLLSLCTAPPTAHKPLLSLCTAPPTAHKPLLSLCTAPPTAHKPLLSLCTAPPTAHKPLLSLCTAPPTAHKPLLSLCTTPPTTHKLLLCLCTAPPTTHKPLCLCTAPPTTHTPLLTLRTTPTTTHKPISLCTAPPTTHKPILSLCIAPPTTHKPLPLPITRPTQKPRPPHTPAQRPNKSLPPPSTPRCQIRNPLPARTARPAPRSRPPATPPARSPTRSTCSGSKVRRTALTIRTAKCITTTNSRSPPTGTRRRG</sequence>
<feature type="compositionally biased region" description="Low complexity" evidence="6">
    <location>
        <begin position="203"/>
        <end position="240"/>
    </location>
</feature>
<dbReference type="AlphaFoldDB" id="A0A8C6TQ28"/>
<dbReference type="GO" id="GO:0061578">
    <property type="term" value="F:K63-linked deubiquitinase activity"/>
    <property type="evidence" value="ECO:0007669"/>
    <property type="project" value="TreeGrafter"/>
</dbReference>
<dbReference type="InterPro" id="IPR050704">
    <property type="entry name" value="Peptidase_C85-like"/>
</dbReference>
<feature type="compositionally biased region" description="Pro residues" evidence="6">
    <location>
        <begin position="281"/>
        <end position="297"/>
    </location>
</feature>
<dbReference type="PROSITE" id="PS50802">
    <property type="entry name" value="OTU"/>
    <property type="match status" value="1"/>
</dbReference>
<dbReference type="EC" id="3.4.19.12" evidence="2"/>
<evidence type="ECO:0000256" key="5">
    <source>
        <dbReference type="ARBA" id="ARBA00022807"/>
    </source>
</evidence>
<evidence type="ECO:0000256" key="2">
    <source>
        <dbReference type="ARBA" id="ARBA00012759"/>
    </source>
</evidence>
<dbReference type="Ensembl" id="ENSNMLT00000026780.1">
    <property type="protein sequence ID" value="ENSNMLP00000023935.1"/>
    <property type="gene ID" value="ENSNMLG00000015353.1"/>
</dbReference>
<feature type="region of interest" description="Disordered" evidence="6">
    <location>
        <begin position="616"/>
        <end position="719"/>
    </location>
</feature>
<dbReference type="Proteomes" id="UP000694523">
    <property type="component" value="Unplaced"/>
</dbReference>
<feature type="compositionally biased region" description="Pro residues" evidence="6">
    <location>
        <begin position="410"/>
        <end position="420"/>
    </location>
</feature>
<feature type="compositionally biased region" description="Basic residues" evidence="6">
    <location>
        <begin position="444"/>
        <end position="463"/>
    </location>
</feature>